<protein>
    <submittedName>
        <fullName evidence="1">Uncharacterized protein</fullName>
    </submittedName>
</protein>
<reference evidence="1 2" key="1">
    <citation type="submission" date="2024-04" db="EMBL/GenBank/DDBJ databases">
        <authorList>
            <person name="Rising A."/>
            <person name="Reimegard J."/>
            <person name="Sonavane S."/>
            <person name="Akerstrom W."/>
            <person name="Nylinder S."/>
            <person name="Hedman E."/>
            <person name="Kallberg Y."/>
        </authorList>
    </citation>
    <scope>NUCLEOTIDE SEQUENCE [LARGE SCALE GENOMIC DNA]</scope>
</reference>
<evidence type="ECO:0000313" key="2">
    <source>
        <dbReference type="Proteomes" id="UP001497382"/>
    </source>
</evidence>
<name>A0AAV1ZFP2_9ARAC</name>
<gene>
    <name evidence="1" type="ORF">LARSCL_LOCUS5206</name>
</gene>
<organism evidence="1 2">
    <name type="scientific">Larinioides sclopetarius</name>
    <dbReference type="NCBI Taxonomy" id="280406"/>
    <lineage>
        <taxon>Eukaryota</taxon>
        <taxon>Metazoa</taxon>
        <taxon>Ecdysozoa</taxon>
        <taxon>Arthropoda</taxon>
        <taxon>Chelicerata</taxon>
        <taxon>Arachnida</taxon>
        <taxon>Araneae</taxon>
        <taxon>Araneomorphae</taxon>
        <taxon>Entelegynae</taxon>
        <taxon>Araneoidea</taxon>
        <taxon>Araneidae</taxon>
        <taxon>Larinioides</taxon>
    </lineage>
</organism>
<proteinExistence type="predicted"/>
<comment type="caution">
    <text evidence="1">The sequence shown here is derived from an EMBL/GenBank/DDBJ whole genome shotgun (WGS) entry which is preliminary data.</text>
</comment>
<dbReference type="Proteomes" id="UP001497382">
    <property type="component" value="Unassembled WGS sequence"/>
</dbReference>
<dbReference type="EMBL" id="CAXIEN010000047">
    <property type="protein sequence ID" value="CAL1270280.1"/>
    <property type="molecule type" value="Genomic_DNA"/>
</dbReference>
<dbReference type="AlphaFoldDB" id="A0AAV1ZFP2"/>
<accession>A0AAV1ZFP2</accession>
<feature type="non-terminal residue" evidence="1">
    <location>
        <position position="1"/>
    </location>
</feature>
<evidence type="ECO:0000313" key="1">
    <source>
        <dbReference type="EMBL" id="CAL1270280.1"/>
    </source>
</evidence>
<keyword evidence="2" id="KW-1185">Reference proteome</keyword>
<sequence length="150" mass="17869">LSTFIVHLCTPFYTSLHRCVLIEERQIRYCVCSPHRYHWPISKEGSTFRRNHGFAQPAPLLCLQEKIKTHLCTPFYTSLHRCVLIEERQIRYCVCSPHRYHWPISKEGSTFRRNHGFAQPAPLLCLQEKIKTRLFIRKTSHPYILVDHPR</sequence>